<protein>
    <submittedName>
        <fullName evidence="3">Uncharacterized protein</fullName>
    </submittedName>
</protein>
<name>A0A6S6PCH4_9MYCO</name>
<keyword evidence="2" id="KW-1133">Transmembrane helix</keyword>
<feature type="transmembrane region" description="Helical" evidence="2">
    <location>
        <begin position="6"/>
        <end position="24"/>
    </location>
</feature>
<keyword evidence="2" id="KW-0812">Transmembrane</keyword>
<evidence type="ECO:0000313" key="4">
    <source>
        <dbReference type="Proteomes" id="UP000515734"/>
    </source>
</evidence>
<feature type="region of interest" description="Disordered" evidence="1">
    <location>
        <begin position="36"/>
        <end position="72"/>
    </location>
</feature>
<evidence type="ECO:0000313" key="3">
    <source>
        <dbReference type="EMBL" id="BCI55327.1"/>
    </source>
</evidence>
<feature type="compositionally biased region" description="Basic and acidic residues" evidence="1">
    <location>
        <begin position="53"/>
        <end position="66"/>
    </location>
</feature>
<gene>
    <name evidence="3" type="ORF">NIIDNTM18_46050</name>
</gene>
<keyword evidence="2" id="KW-0472">Membrane</keyword>
<reference evidence="3 4" key="1">
    <citation type="submission" date="2020-07" db="EMBL/GenBank/DDBJ databases">
        <title>Complete genome sequence of Mycolicibacterium litorale like strain isolated from cardiac implantable electronic device infection.</title>
        <authorList>
            <person name="Fukano H."/>
            <person name="Miyama H."/>
            <person name="Hoshino Y."/>
        </authorList>
    </citation>
    <scope>NUCLEOTIDE SEQUENCE [LARGE SCALE GENOMIC DNA]</scope>
    <source>
        <strain evidence="3 4">NIIDNTM18</strain>
    </source>
</reference>
<dbReference type="Proteomes" id="UP000515734">
    <property type="component" value="Chromosome"/>
</dbReference>
<sequence length="72" mass="8047">MDMLTAAVTVTAVASFIALSAWYFRRIRAGRADTYVNPSWPTVMRPSPTDSHVSQHDDKQTSRYDDGSGNIR</sequence>
<dbReference type="AlphaFoldDB" id="A0A6S6PCH4"/>
<dbReference type="EMBL" id="AP023287">
    <property type="protein sequence ID" value="BCI55327.1"/>
    <property type="molecule type" value="Genomic_DNA"/>
</dbReference>
<accession>A0A6S6PCH4</accession>
<evidence type="ECO:0000256" key="1">
    <source>
        <dbReference type="SAM" id="MobiDB-lite"/>
    </source>
</evidence>
<proteinExistence type="predicted"/>
<organism evidence="3 4">
    <name type="scientific">Mycolicibacterium litorale</name>
    <dbReference type="NCBI Taxonomy" id="758802"/>
    <lineage>
        <taxon>Bacteria</taxon>
        <taxon>Bacillati</taxon>
        <taxon>Actinomycetota</taxon>
        <taxon>Actinomycetes</taxon>
        <taxon>Mycobacteriales</taxon>
        <taxon>Mycobacteriaceae</taxon>
        <taxon>Mycolicibacterium</taxon>
    </lineage>
</organism>
<evidence type="ECO:0000256" key="2">
    <source>
        <dbReference type="SAM" id="Phobius"/>
    </source>
</evidence>